<sequence length="252" mass="29406">MDRDSYFYKPLELSIPIIIFDCITIIGAIFQTLRFRQLPRFYVVIFLAGTCCIIDRVFYILIAKRTAKLDTITEVRALFSRMFVPFLYCAFFDSYYINIIQFFRHEETDHIPIVDQNGSTTQDEELIKQHAKKQHNLVRLLFPVCLPYIFTLVLFICNISFALCPKVVVTMILMIIVCTKGVRHFICSLAMVFGCMLFLLPVFSLSWVIMVLSRFLAKQSGLSLFISFSFLFLLQDLPFCFRIEIHTMMGIL</sequence>
<dbReference type="EMBL" id="JAIXMP010000054">
    <property type="protein sequence ID" value="KAI9245082.1"/>
    <property type="molecule type" value="Genomic_DNA"/>
</dbReference>
<feature type="transmembrane region" description="Helical" evidence="1">
    <location>
        <begin position="222"/>
        <end position="241"/>
    </location>
</feature>
<comment type="caution">
    <text evidence="2">The sequence shown here is derived from an EMBL/GenBank/DDBJ whole genome shotgun (WGS) entry which is preliminary data.</text>
</comment>
<dbReference type="AlphaFoldDB" id="A0AAD5JLJ7"/>
<feature type="transmembrane region" description="Helical" evidence="1">
    <location>
        <begin position="167"/>
        <end position="182"/>
    </location>
</feature>
<reference evidence="2" key="1">
    <citation type="journal article" date="2022" name="IScience">
        <title>Evolution of zygomycete secretomes and the origins of terrestrial fungal ecologies.</title>
        <authorList>
            <person name="Chang Y."/>
            <person name="Wang Y."/>
            <person name="Mondo S."/>
            <person name="Ahrendt S."/>
            <person name="Andreopoulos W."/>
            <person name="Barry K."/>
            <person name="Beard J."/>
            <person name="Benny G.L."/>
            <person name="Blankenship S."/>
            <person name="Bonito G."/>
            <person name="Cuomo C."/>
            <person name="Desiro A."/>
            <person name="Gervers K.A."/>
            <person name="Hundley H."/>
            <person name="Kuo A."/>
            <person name="LaButti K."/>
            <person name="Lang B.F."/>
            <person name="Lipzen A."/>
            <person name="O'Donnell K."/>
            <person name="Pangilinan J."/>
            <person name="Reynolds N."/>
            <person name="Sandor L."/>
            <person name="Smith M.E."/>
            <person name="Tsang A."/>
            <person name="Grigoriev I.V."/>
            <person name="Stajich J.E."/>
            <person name="Spatafora J.W."/>
        </authorList>
    </citation>
    <scope>NUCLEOTIDE SEQUENCE</scope>
    <source>
        <strain evidence="2">RSA 2281</strain>
    </source>
</reference>
<feature type="transmembrane region" description="Helical" evidence="1">
    <location>
        <begin position="42"/>
        <end position="62"/>
    </location>
</feature>
<reference evidence="2" key="2">
    <citation type="submission" date="2023-02" db="EMBL/GenBank/DDBJ databases">
        <authorList>
            <consortium name="DOE Joint Genome Institute"/>
            <person name="Mondo S.J."/>
            <person name="Chang Y."/>
            <person name="Wang Y."/>
            <person name="Ahrendt S."/>
            <person name="Andreopoulos W."/>
            <person name="Barry K."/>
            <person name="Beard J."/>
            <person name="Benny G.L."/>
            <person name="Blankenship S."/>
            <person name="Bonito G."/>
            <person name="Cuomo C."/>
            <person name="Desiro A."/>
            <person name="Gervers K.A."/>
            <person name="Hundley H."/>
            <person name="Kuo A."/>
            <person name="LaButti K."/>
            <person name="Lang B.F."/>
            <person name="Lipzen A."/>
            <person name="O'Donnell K."/>
            <person name="Pangilinan J."/>
            <person name="Reynolds N."/>
            <person name="Sandor L."/>
            <person name="Smith M.W."/>
            <person name="Tsang A."/>
            <person name="Grigoriev I.V."/>
            <person name="Stajich J.E."/>
            <person name="Spatafora J.W."/>
        </authorList>
    </citation>
    <scope>NUCLEOTIDE SEQUENCE</scope>
    <source>
        <strain evidence="2">RSA 2281</strain>
    </source>
</reference>
<keyword evidence="1" id="KW-0812">Transmembrane</keyword>
<evidence type="ECO:0000256" key="1">
    <source>
        <dbReference type="SAM" id="Phobius"/>
    </source>
</evidence>
<feature type="transmembrane region" description="Helical" evidence="1">
    <location>
        <begin position="13"/>
        <end position="30"/>
    </location>
</feature>
<feature type="transmembrane region" description="Helical" evidence="1">
    <location>
        <begin position="82"/>
        <end position="103"/>
    </location>
</feature>
<keyword evidence="1" id="KW-0472">Membrane</keyword>
<dbReference type="Proteomes" id="UP001209540">
    <property type="component" value="Unassembled WGS sequence"/>
</dbReference>
<name>A0AAD5JLJ7_9FUNG</name>
<evidence type="ECO:0000313" key="3">
    <source>
        <dbReference type="Proteomes" id="UP001209540"/>
    </source>
</evidence>
<evidence type="ECO:0000313" key="2">
    <source>
        <dbReference type="EMBL" id="KAI9245082.1"/>
    </source>
</evidence>
<accession>A0AAD5JLJ7</accession>
<keyword evidence="3" id="KW-1185">Reference proteome</keyword>
<organism evidence="2 3">
    <name type="scientific">Phascolomyces articulosus</name>
    <dbReference type="NCBI Taxonomy" id="60185"/>
    <lineage>
        <taxon>Eukaryota</taxon>
        <taxon>Fungi</taxon>
        <taxon>Fungi incertae sedis</taxon>
        <taxon>Mucoromycota</taxon>
        <taxon>Mucoromycotina</taxon>
        <taxon>Mucoromycetes</taxon>
        <taxon>Mucorales</taxon>
        <taxon>Lichtheimiaceae</taxon>
        <taxon>Phascolomyces</taxon>
    </lineage>
</organism>
<feature type="transmembrane region" description="Helical" evidence="1">
    <location>
        <begin position="137"/>
        <end position="161"/>
    </location>
</feature>
<proteinExistence type="predicted"/>
<gene>
    <name evidence="2" type="ORF">BDA99DRAFT_543775</name>
</gene>
<feature type="transmembrane region" description="Helical" evidence="1">
    <location>
        <begin position="189"/>
        <end position="210"/>
    </location>
</feature>
<keyword evidence="1" id="KW-1133">Transmembrane helix</keyword>
<protein>
    <submittedName>
        <fullName evidence="2">Uncharacterized protein</fullName>
    </submittedName>
</protein>